<keyword evidence="1" id="KW-0175">Coiled coil</keyword>
<proteinExistence type="predicted"/>
<dbReference type="Proteomes" id="UP000243374">
    <property type="component" value="Unassembled WGS sequence"/>
</dbReference>
<dbReference type="EMBL" id="FOSF01000124">
    <property type="protein sequence ID" value="SFK58631.1"/>
    <property type="molecule type" value="Genomic_DNA"/>
</dbReference>
<feature type="coiled-coil region" evidence="1">
    <location>
        <begin position="286"/>
        <end position="313"/>
    </location>
</feature>
<dbReference type="NCBIfam" id="NF041497">
    <property type="entry name" value="MobV"/>
    <property type="match status" value="1"/>
</dbReference>
<protein>
    <submittedName>
        <fullName evidence="2">Plasmid recombination enzyme</fullName>
    </submittedName>
</protein>
<organism evidence="2 3">
    <name type="scientific">Succinivibrio dextrinosolvens</name>
    <dbReference type="NCBI Taxonomy" id="83771"/>
    <lineage>
        <taxon>Bacteria</taxon>
        <taxon>Pseudomonadati</taxon>
        <taxon>Pseudomonadota</taxon>
        <taxon>Gammaproteobacteria</taxon>
        <taxon>Aeromonadales</taxon>
        <taxon>Succinivibrionaceae</taxon>
        <taxon>Succinivibrio</taxon>
    </lineage>
</organism>
<dbReference type="InterPro" id="IPR001668">
    <property type="entry name" value="Mob_Pre"/>
</dbReference>
<feature type="coiled-coil region" evidence="1">
    <location>
        <begin position="191"/>
        <end position="225"/>
    </location>
</feature>
<dbReference type="Gene3D" id="3.30.930.30">
    <property type="match status" value="1"/>
</dbReference>
<gene>
    <name evidence="2" type="ORF">SAMN04487865_11243</name>
</gene>
<dbReference type="RefSeq" id="WP_074841954.1">
    <property type="nucleotide sequence ID" value="NZ_FOSF01000124.1"/>
</dbReference>
<dbReference type="Pfam" id="PF01076">
    <property type="entry name" value="Mob_Pre"/>
    <property type="match status" value="1"/>
</dbReference>
<dbReference type="CDD" id="cd17242">
    <property type="entry name" value="MobM_relaxase"/>
    <property type="match status" value="1"/>
</dbReference>
<name>A0A662ZDG6_9GAMM</name>
<dbReference type="OrthoDB" id="6655189at2"/>
<evidence type="ECO:0000313" key="2">
    <source>
        <dbReference type="EMBL" id="SFK58631.1"/>
    </source>
</evidence>
<evidence type="ECO:0000313" key="3">
    <source>
        <dbReference type="Proteomes" id="UP000243374"/>
    </source>
</evidence>
<evidence type="ECO:0000256" key="1">
    <source>
        <dbReference type="SAM" id="Coils"/>
    </source>
</evidence>
<dbReference type="GO" id="GO:0003677">
    <property type="term" value="F:DNA binding"/>
    <property type="evidence" value="ECO:0007669"/>
    <property type="project" value="InterPro"/>
</dbReference>
<accession>A0A662ZDG6</accession>
<keyword evidence="3" id="KW-1185">Reference proteome</keyword>
<reference evidence="2 3" key="1">
    <citation type="submission" date="2016-10" db="EMBL/GenBank/DDBJ databases">
        <authorList>
            <person name="Varghese N."/>
            <person name="Submissions S."/>
        </authorList>
    </citation>
    <scope>NUCLEOTIDE SEQUENCE [LARGE SCALE GENOMIC DNA]</scope>
    <source>
        <strain evidence="2 3">22B</strain>
    </source>
</reference>
<sequence length="383" mass="44823">MSYQVVRVSKNKPTSIGFVQRHNLRQYDQKHKAPSNVDSSKTHLNYTLIECDKFKSAVKEKVDEVQAQQTRKIRKDCPTSLEYVISASPEFFEKASASEQREYFNNALKFIKNRHEVENVISAVVHMDEETPHMHVVVVPIRKNEKSLRLDPKSFCTPRELSKLQTDFNKQVAKKFGLERGESSDVKHQTTAEYNRQLQRENKELTAQIKEKKDLAAELDKLNGAEFKLPQIELPKAELLESKSAYGERVKREVLQVVSNTLKVAQAQLRDQDEIKKRNFELEEIQKNHESELSQRDQKIEKLTNQCQSLSNLIFHTFKKLQIDIGRSLNFVKLKNEDHLILVTEKNEPLVNKFENWFEKIKEFLPLRKEPEKKKTISFSMDR</sequence>
<dbReference type="AlphaFoldDB" id="A0A662ZDG6"/>
<dbReference type="GO" id="GO:0006310">
    <property type="term" value="P:DNA recombination"/>
    <property type="evidence" value="ECO:0007669"/>
    <property type="project" value="InterPro"/>
</dbReference>